<dbReference type="GO" id="GO:0016020">
    <property type="term" value="C:membrane"/>
    <property type="evidence" value="ECO:0007669"/>
    <property type="project" value="UniProtKB-SubCell"/>
</dbReference>
<accession>G0QW77</accession>
<evidence type="ECO:0000313" key="7">
    <source>
        <dbReference type="Proteomes" id="UP000008983"/>
    </source>
</evidence>
<feature type="transmembrane region" description="Helical" evidence="5">
    <location>
        <begin position="295"/>
        <end position="321"/>
    </location>
</feature>
<dbReference type="GeneID" id="14906640"/>
<organism evidence="6 7">
    <name type="scientific">Ichthyophthirius multifiliis</name>
    <name type="common">White spot disease agent</name>
    <name type="synonym">Ich</name>
    <dbReference type="NCBI Taxonomy" id="5932"/>
    <lineage>
        <taxon>Eukaryota</taxon>
        <taxon>Sar</taxon>
        <taxon>Alveolata</taxon>
        <taxon>Ciliophora</taxon>
        <taxon>Intramacronucleata</taxon>
        <taxon>Oligohymenophorea</taxon>
        <taxon>Hymenostomatida</taxon>
        <taxon>Ophryoglenina</taxon>
        <taxon>Ichthyophthirius</taxon>
    </lineage>
</organism>
<dbReference type="GO" id="GO:0016491">
    <property type="term" value="F:oxidoreductase activity"/>
    <property type="evidence" value="ECO:0007669"/>
    <property type="project" value="UniProtKB-KW"/>
</dbReference>
<dbReference type="eggNOG" id="KOG2641">
    <property type="taxonomic scope" value="Eukaryota"/>
</dbReference>
<feature type="transmembrane region" description="Helical" evidence="5">
    <location>
        <begin position="211"/>
        <end position="240"/>
    </location>
</feature>
<feature type="transmembrane region" description="Helical" evidence="5">
    <location>
        <begin position="110"/>
        <end position="129"/>
    </location>
</feature>
<evidence type="ECO:0000256" key="1">
    <source>
        <dbReference type="ARBA" id="ARBA00004141"/>
    </source>
</evidence>
<feature type="transmembrane region" description="Helical" evidence="5">
    <location>
        <begin position="43"/>
        <end position="62"/>
    </location>
</feature>
<dbReference type="EMBL" id="GL983982">
    <property type="protein sequence ID" value="EGR30532.1"/>
    <property type="molecule type" value="Genomic_DNA"/>
</dbReference>
<comment type="subcellular location">
    <subcellularLocation>
        <location evidence="1">Membrane</location>
        <topology evidence="1">Multi-pass membrane protein</topology>
    </subcellularLocation>
</comment>
<gene>
    <name evidence="6" type="ORF">IMG5_129850</name>
</gene>
<reference evidence="6 7" key="1">
    <citation type="submission" date="2011-07" db="EMBL/GenBank/DDBJ databases">
        <authorList>
            <person name="Coyne R."/>
            <person name="Brami D."/>
            <person name="Johnson J."/>
            <person name="Hostetler J."/>
            <person name="Hannick L."/>
            <person name="Clark T."/>
            <person name="Cassidy-Hanley D."/>
            <person name="Inman J."/>
        </authorList>
    </citation>
    <scope>NUCLEOTIDE SEQUENCE [LARGE SCALE GENOMIC DNA]</scope>
    <source>
        <strain evidence="6 7">G5</strain>
    </source>
</reference>
<evidence type="ECO:0000256" key="4">
    <source>
        <dbReference type="ARBA" id="ARBA00023136"/>
    </source>
</evidence>
<dbReference type="AlphaFoldDB" id="G0QW77"/>
<dbReference type="Pfam" id="PF03619">
    <property type="entry name" value="Solute_trans_a"/>
    <property type="match status" value="1"/>
</dbReference>
<dbReference type="Proteomes" id="UP000008983">
    <property type="component" value="Unassembled WGS sequence"/>
</dbReference>
<dbReference type="InterPro" id="IPR005178">
    <property type="entry name" value="Ostalpha/TMEM184C"/>
</dbReference>
<keyword evidence="6" id="KW-0560">Oxidoreductase</keyword>
<feature type="transmembrane region" description="Helical" evidence="5">
    <location>
        <begin position="252"/>
        <end position="275"/>
    </location>
</feature>
<proteinExistence type="predicted"/>
<feature type="transmembrane region" description="Helical" evidence="5">
    <location>
        <begin position="77"/>
        <end position="98"/>
    </location>
</feature>
<dbReference type="EC" id="1.6.5.3" evidence="6"/>
<feature type="transmembrane region" description="Helical" evidence="5">
    <location>
        <begin position="183"/>
        <end position="205"/>
    </location>
</feature>
<sequence>MLFKFNNYKQNITPDIPVDEELFCPFYFRCNSQCLRQSYLYDYGIAGTLMISSLLFSSYYIIRHMQYYTNPHFQSKIIVILLMAPFYAVVSVLSITFPHGEMYLTLVRDVYEAFLLFTFFYLIFSYLAYDEETEVIIDERLYTVMCQHEKEICHMWPVNKCIKPYKLTSNAKAKYFTYRCKKYVLQFFVLKPSCSIILLVLTIFINEDTKIIVIYFKLFILLNQQLKECYSLYYLVLFYYSLKKPLSPYNPLLKFLTIKITLFFTFWQSLVLGIIKNPLLNCFDKNSYFYSEHRIISGIENTLVCLEMVLMSIAGGIAYSYKPFMVGMIKQGNIIDVFKENITTFKKDYRLIKPKKFGFKGNYKQVDYIPKYRQSIEQEIEIQIYSSEKDLTKSLLQSYV</sequence>
<evidence type="ECO:0000256" key="5">
    <source>
        <dbReference type="SAM" id="Phobius"/>
    </source>
</evidence>
<dbReference type="InParanoid" id="G0QW77"/>
<name>G0QW77_ICHMU</name>
<dbReference type="STRING" id="857967.G0QW77"/>
<dbReference type="RefSeq" id="XP_004032119.1">
    <property type="nucleotide sequence ID" value="XM_004032071.1"/>
</dbReference>
<evidence type="ECO:0000256" key="3">
    <source>
        <dbReference type="ARBA" id="ARBA00022989"/>
    </source>
</evidence>
<dbReference type="SMART" id="SM01417">
    <property type="entry name" value="Solute_trans_a"/>
    <property type="match status" value="1"/>
</dbReference>
<dbReference type="OrthoDB" id="305039at2759"/>
<evidence type="ECO:0000313" key="6">
    <source>
        <dbReference type="EMBL" id="EGR30532.1"/>
    </source>
</evidence>
<keyword evidence="7" id="KW-1185">Reference proteome</keyword>
<protein>
    <submittedName>
        <fullName evidence="6">Transmembrane protein 184c, putative</fullName>
        <ecNumber evidence="6">1.6.5.3</ecNumber>
    </submittedName>
</protein>
<dbReference type="OMA" id="CIKLIVM"/>
<keyword evidence="3 5" id="KW-1133">Transmembrane helix</keyword>
<keyword evidence="2 5" id="KW-0812">Transmembrane</keyword>
<dbReference type="PANTHER" id="PTHR23423">
    <property type="entry name" value="ORGANIC SOLUTE TRANSPORTER-RELATED"/>
    <property type="match status" value="1"/>
</dbReference>
<evidence type="ECO:0000256" key="2">
    <source>
        <dbReference type="ARBA" id="ARBA00022692"/>
    </source>
</evidence>
<keyword evidence="4 5" id="KW-0472">Membrane</keyword>